<name>A0AA85K743_TRIRE</name>
<evidence type="ECO:0000256" key="1">
    <source>
        <dbReference type="SAM" id="Coils"/>
    </source>
</evidence>
<evidence type="ECO:0000313" key="2">
    <source>
        <dbReference type="Proteomes" id="UP000050795"/>
    </source>
</evidence>
<organism evidence="2 3">
    <name type="scientific">Trichobilharzia regenti</name>
    <name type="common">Nasal bird schistosome</name>
    <dbReference type="NCBI Taxonomy" id="157069"/>
    <lineage>
        <taxon>Eukaryota</taxon>
        <taxon>Metazoa</taxon>
        <taxon>Spiralia</taxon>
        <taxon>Lophotrochozoa</taxon>
        <taxon>Platyhelminthes</taxon>
        <taxon>Trematoda</taxon>
        <taxon>Digenea</taxon>
        <taxon>Strigeidida</taxon>
        <taxon>Schistosomatoidea</taxon>
        <taxon>Schistosomatidae</taxon>
        <taxon>Trichobilharzia</taxon>
    </lineage>
</organism>
<reference evidence="3" key="2">
    <citation type="submission" date="2023-11" db="UniProtKB">
        <authorList>
            <consortium name="WormBaseParasite"/>
        </authorList>
    </citation>
    <scope>IDENTIFICATION</scope>
</reference>
<reference evidence="2" key="1">
    <citation type="submission" date="2022-06" db="EMBL/GenBank/DDBJ databases">
        <authorList>
            <person name="Berger JAMES D."/>
            <person name="Berger JAMES D."/>
        </authorList>
    </citation>
    <scope>NUCLEOTIDE SEQUENCE [LARGE SCALE GENOMIC DNA]</scope>
</reference>
<protein>
    <submittedName>
        <fullName evidence="3">STAT_int domain-containing protein</fullName>
    </submittedName>
</protein>
<dbReference type="Proteomes" id="UP000050795">
    <property type="component" value="Unassembled WGS sequence"/>
</dbReference>
<proteinExistence type="predicted"/>
<feature type="coiled-coil region" evidence="1">
    <location>
        <begin position="12"/>
        <end position="39"/>
    </location>
</feature>
<keyword evidence="1" id="KW-0175">Coiled coil</keyword>
<evidence type="ECO:0000313" key="3">
    <source>
        <dbReference type="WBParaSite" id="TREG1_6820.1"/>
    </source>
</evidence>
<sequence>MDSTPLHPDTLSHDKEAEIQSLKQKLTEVKAENVRLKWRLFSELAHVAHLRSKSWSAKTFYEDSLLYEKYCKAHGFEFGSDVPVHHQHPLNAELFMENAQLKKQLEMRLAETDAIKASAVNEISYLQNALAAESGDHAASVCQLKEELHQALRVIYFLLNQFTQFNEVLKKGAGEISQLKIQNNMNNHLILSLQSQLQFTRDKQKLLVDRLNELESRFLWSLTTVTEVNDKSKIDVIHFKQLLLMSKHLLDIVEKLEFKISSLENQLDIVKKSSKMSINVLRNSKCKTGIQPAVMPLVAPDLAKAYRWLDGVLDLEITNQQTFNKAISLHAPRFCRYQIRCSPQLMEFYSDITVLKHDEFLRIVCSVAENVDMSDVKFTVHSNSIGEYSVTRWTRRQISDSGSSEMLLRGISEEEVTRVSDVCVGKIVPSFGAKSLHNMLRKSCSHLLPRFINHRFRSLTFPVFRKFKSKTDNIPSQHYMK</sequence>
<dbReference type="AlphaFoldDB" id="A0AA85K743"/>
<keyword evidence="2" id="KW-1185">Reference proteome</keyword>
<accession>A0AA85K743</accession>
<dbReference type="WBParaSite" id="TREG1_6820.1">
    <property type="protein sequence ID" value="TREG1_6820.1"/>
    <property type="gene ID" value="TREG1_6820"/>
</dbReference>